<comment type="similarity">
    <text evidence="6">Belongs to the CheB family.</text>
</comment>
<dbReference type="GO" id="GO:0008984">
    <property type="term" value="F:protein-glutamate methylesterase activity"/>
    <property type="evidence" value="ECO:0007669"/>
    <property type="project" value="UniProtKB-UniRule"/>
</dbReference>
<dbReference type="Gene3D" id="3.40.50.180">
    <property type="entry name" value="Methylesterase CheB, C-terminal domain"/>
    <property type="match status" value="1"/>
</dbReference>
<evidence type="ECO:0000256" key="3">
    <source>
        <dbReference type="ARBA" id="ARBA00022801"/>
    </source>
</evidence>
<dbReference type="GO" id="GO:0005737">
    <property type="term" value="C:cytoplasm"/>
    <property type="evidence" value="ECO:0007669"/>
    <property type="project" value="UniProtKB-SubCell"/>
</dbReference>
<evidence type="ECO:0000256" key="4">
    <source>
        <dbReference type="ARBA" id="ARBA00024867"/>
    </source>
</evidence>
<sequence>MNLGKRIRVLIADDSAFIRKYLNEILAQDPEIEVVGIARDGEEAVKLAFSLRPDVITMDVEMPKLDGLTALQYIMNENPVPVVIISSLTQKGELLTYEALALGAVEVIAKPSGAISSDIRKIADEIKRKVKAAAKSNMKAAVRVIKKRGAGSNFKPAPWGVSTPFNKLVIIGVSTGGPKTLTEILPELPADLPAPVIVVQHMPAGFTKGFAERLNNICRLEVSEAQDGETVSPGKILVAPGHSHIKIERRLGKNEARVRLTDEPRDALYKPSIEVTMESALKVLGGQRLVGVLLTGMGDDGADAMVKIKDAGGITIAEAEETAVVWGMPREAIARGGASIVTPSYRIAQEIVKAVNEG</sequence>
<dbReference type="SUPFAM" id="SSF52172">
    <property type="entry name" value="CheY-like"/>
    <property type="match status" value="1"/>
</dbReference>
<keyword evidence="12" id="KW-1185">Reference proteome</keyword>
<dbReference type="Pfam" id="PF00072">
    <property type="entry name" value="Response_reg"/>
    <property type="match status" value="1"/>
</dbReference>
<keyword evidence="6 8" id="KW-0597">Phosphoprotein</keyword>
<organism evidence="11 12">
    <name type="scientific">Thermosediminibacter litoriperuensis</name>
    <dbReference type="NCBI Taxonomy" id="291989"/>
    <lineage>
        <taxon>Bacteria</taxon>
        <taxon>Bacillati</taxon>
        <taxon>Bacillota</taxon>
        <taxon>Clostridia</taxon>
        <taxon>Thermosediminibacterales</taxon>
        <taxon>Thermosediminibacteraceae</taxon>
        <taxon>Thermosediminibacter</taxon>
    </lineage>
</organism>
<dbReference type="RefSeq" id="WP_187695054.1">
    <property type="nucleotide sequence ID" value="NZ_VNHO01000009.1"/>
</dbReference>
<keyword evidence="2 6" id="KW-0145">Chemotaxis</keyword>
<dbReference type="Gene3D" id="3.40.50.2300">
    <property type="match status" value="1"/>
</dbReference>
<evidence type="ECO:0000313" key="12">
    <source>
        <dbReference type="Proteomes" id="UP000322294"/>
    </source>
</evidence>
<evidence type="ECO:0000256" key="7">
    <source>
        <dbReference type="PROSITE-ProRule" id="PRU00050"/>
    </source>
</evidence>
<comment type="subcellular location">
    <subcellularLocation>
        <location evidence="6">Cytoplasm</location>
    </subcellularLocation>
</comment>
<dbReference type="EC" id="3.1.1.61" evidence="6"/>
<feature type="active site" evidence="6 7">
    <location>
        <position position="300"/>
    </location>
</feature>
<dbReference type="InterPro" id="IPR011006">
    <property type="entry name" value="CheY-like_superfamily"/>
</dbReference>
<dbReference type="AlphaFoldDB" id="A0A5S5AW23"/>
<dbReference type="HAMAP" id="MF_00099">
    <property type="entry name" value="CheB_chemtxs"/>
    <property type="match status" value="1"/>
</dbReference>
<dbReference type="InterPro" id="IPR035909">
    <property type="entry name" value="CheB_C"/>
</dbReference>
<dbReference type="GO" id="GO:0000156">
    <property type="term" value="F:phosphorelay response regulator activity"/>
    <property type="evidence" value="ECO:0007669"/>
    <property type="project" value="InterPro"/>
</dbReference>
<dbReference type="Proteomes" id="UP000322294">
    <property type="component" value="Unassembled WGS sequence"/>
</dbReference>
<dbReference type="CDD" id="cd16432">
    <property type="entry name" value="CheB_Rec"/>
    <property type="match status" value="1"/>
</dbReference>
<comment type="function">
    <text evidence="6">Involved in chemotaxis. Part of a chemotaxis signal transduction system that modulates chemotaxis in response to various stimuli. Catalyzes the demethylation of specific methylglutamate residues introduced into the chemoreceptors (methyl-accepting chemotaxis proteins or MCP) by CheR. Also mediates the irreversible deamidation of specific glutamine residues to glutamic acid.</text>
</comment>
<dbReference type="NCBIfam" id="NF009206">
    <property type="entry name" value="PRK12555.1"/>
    <property type="match status" value="1"/>
</dbReference>
<comment type="PTM">
    <text evidence="6">Phosphorylated by CheA. Phosphorylation of the N-terminal regulatory domain activates the methylesterase activity.</text>
</comment>
<evidence type="ECO:0000259" key="9">
    <source>
        <dbReference type="PROSITE" id="PS50110"/>
    </source>
</evidence>
<dbReference type="PROSITE" id="PS50110">
    <property type="entry name" value="RESPONSE_REGULATORY"/>
    <property type="match status" value="1"/>
</dbReference>
<dbReference type="SMART" id="SM00448">
    <property type="entry name" value="REC"/>
    <property type="match status" value="1"/>
</dbReference>
<proteinExistence type="inferred from homology"/>
<dbReference type="NCBIfam" id="NF001965">
    <property type="entry name" value="PRK00742.1"/>
    <property type="match status" value="1"/>
</dbReference>
<comment type="catalytic activity">
    <reaction evidence="6">
        <text>L-glutaminyl-[protein] + H2O = L-glutamyl-[protein] + NH4(+)</text>
        <dbReference type="Rhea" id="RHEA:16441"/>
        <dbReference type="Rhea" id="RHEA-COMP:10207"/>
        <dbReference type="Rhea" id="RHEA-COMP:10208"/>
        <dbReference type="ChEBI" id="CHEBI:15377"/>
        <dbReference type="ChEBI" id="CHEBI:28938"/>
        <dbReference type="ChEBI" id="CHEBI:29973"/>
        <dbReference type="ChEBI" id="CHEBI:30011"/>
        <dbReference type="EC" id="3.5.1.44"/>
    </reaction>
</comment>
<dbReference type="PANTHER" id="PTHR42872">
    <property type="entry name" value="PROTEIN-GLUTAMATE METHYLESTERASE/PROTEIN-GLUTAMINE GLUTAMINASE"/>
    <property type="match status" value="1"/>
</dbReference>
<evidence type="ECO:0000256" key="8">
    <source>
        <dbReference type="PROSITE-ProRule" id="PRU00169"/>
    </source>
</evidence>
<name>A0A5S5AW23_9FIRM</name>
<evidence type="ECO:0000313" key="11">
    <source>
        <dbReference type="EMBL" id="TYP56132.1"/>
    </source>
</evidence>
<dbReference type="EMBL" id="VNHO01000009">
    <property type="protein sequence ID" value="TYP56132.1"/>
    <property type="molecule type" value="Genomic_DNA"/>
</dbReference>
<comment type="catalytic activity">
    <reaction evidence="5 6">
        <text>[protein]-L-glutamate 5-O-methyl ester + H2O = L-glutamyl-[protein] + methanol + H(+)</text>
        <dbReference type="Rhea" id="RHEA:23236"/>
        <dbReference type="Rhea" id="RHEA-COMP:10208"/>
        <dbReference type="Rhea" id="RHEA-COMP:10311"/>
        <dbReference type="ChEBI" id="CHEBI:15377"/>
        <dbReference type="ChEBI" id="CHEBI:15378"/>
        <dbReference type="ChEBI" id="CHEBI:17790"/>
        <dbReference type="ChEBI" id="CHEBI:29973"/>
        <dbReference type="ChEBI" id="CHEBI:82795"/>
        <dbReference type="EC" id="3.1.1.61"/>
    </reaction>
</comment>
<dbReference type="GO" id="GO:0006935">
    <property type="term" value="P:chemotaxis"/>
    <property type="evidence" value="ECO:0007669"/>
    <property type="project" value="UniProtKB-UniRule"/>
</dbReference>
<dbReference type="Pfam" id="PF01339">
    <property type="entry name" value="CheB_methylest"/>
    <property type="match status" value="1"/>
</dbReference>
<comment type="domain">
    <text evidence="6">Contains a C-terminal catalytic domain, and an N-terminal region which modulates catalytic activity.</text>
</comment>
<dbReference type="CDD" id="cd17541">
    <property type="entry name" value="REC_CheB-like"/>
    <property type="match status" value="1"/>
</dbReference>
<dbReference type="InterPro" id="IPR000673">
    <property type="entry name" value="Sig_transdc_resp-reg_Me-estase"/>
</dbReference>
<dbReference type="PANTHER" id="PTHR42872:SF6">
    <property type="entry name" value="PROTEIN-GLUTAMATE METHYLESTERASE_PROTEIN-GLUTAMINE GLUTAMINASE"/>
    <property type="match status" value="1"/>
</dbReference>
<feature type="active site" evidence="6 7">
    <location>
        <position position="201"/>
    </location>
</feature>
<protein>
    <recommendedName>
        <fullName evidence="6">Protein-glutamate methylesterase/protein-glutamine glutaminase</fullName>
        <ecNumber evidence="6">3.1.1.61</ecNumber>
        <ecNumber evidence="6">3.5.1.44</ecNumber>
    </recommendedName>
</protein>
<evidence type="ECO:0000256" key="6">
    <source>
        <dbReference type="HAMAP-Rule" id="MF_00099"/>
    </source>
</evidence>
<keyword evidence="3 6" id="KW-0378">Hydrolase</keyword>
<accession>A0A5S5AW23</accession>
<dbReference type="PIRSF" id="PIRSF000876">
    <property type="entry name" value="RR_chemtxs_CheB"/>
    <property type="match status" value="1"/>
</dbReference>
<gene>
    <name evidence="6" type="primary">cheB</name>
    <name evidence="11" type="ORF">LZ11_01055</name>
</gene>
<evidence type="ECO:0000256" key="5">
    <source>
        <dbReference type="ARBA" id="ARBA00048267"/>
    </source>
</evidence>
<feature type="modified residue" description="4-aspartylphosphate" evidence="6 8">
    <location>
        <position position="59"/>
    </location>
</feature>
<dbReference type="GO" id="GO:0050568">
    <property type="term" value="F:protein-glutamine glutaminase activity"/>
    <property type="evidence" value="ECO:0007669"/>
    <property type="project" value="UniProtKB-UniRule"/>
</dbReference>
<feature type="domain" description="CheB-type methylesterase" evidence="10">
    <location>
        <begin position="164"/>
        <end position="358"/>
    </location>
</feature>
<comment type="caution">
    <text evidence="11">The sequence shown here is derived from an EMBL/GenBank/DDBJ whole genome shotgun (WGS) entry which is preliminary data.</text>
</comment>
<evidence type="ECO:0000256" key="1">
    <source>
        <dbReference type="ARBA" id="ARBA00022490"/>
    </source>
</evidence>
<dbReference type="InterPro" id="IPR008248">
    <property type="entry name" value="CheB-like"/>
</dbReference>
<dbReference type="PROSITE" id="PS50122">
    <property type="entry name" value="CHEB"/>
    <property type="match status" value="1"/>
</dbReference>
<evidence type="ECO:0000256" key="2">
    <source>
        <dbReference type="ARBA" id="ARBA00022500"/>
    </source>
</evidence>
<comment type="function">
    <text evidence="4">May play the central regulatory role in sporulation. It may be an element of the effector pathway responsible for the activation of sporulation genes in response to nutritional stress. Spo0A may act in concert with spo0H (a sigma factor) to control the expression of some genes that are critical to the sporulation process.</text>
</comment>
<feature type="domain" description="Response regulatory" evidence="9">
    <location>
        <begin position="8"/>
        <end position="125"/>
    </location>
</feature>
<reference evidence="11 12" key="1">
    <citation type="submission" date="2019-07" db="EMBL/GenBank/DDBJ databases">
        <title>Genomic Encyclopedia of Type Strains, Phase I: the one thousand microbial genomes (KMG-I) project.</title>
        <authorList>
            <person name="Kyrpides N."/>
        </authorList>
    </citation>
    <scope>NUCLEOTIDE SEQUENCE [LARGE SCALE GENOMIC DNA]</scope>
    <source>
        <strain evidence="11 12">DSM 16647</strain>
    </source>
</reference>
<evidence type="ECO:0000259" key="10">
    <source>
        <dbReference type="PROSITE" id="PS50122"/>
    </source>
</evidence>
<dbReference type="SUPFAM" id="SSF52738">
    <property type="entry name" value="Methylesterase CheB, C-terminal domain"/>
    <property type="match status" value="1"/>
</dbReference>
<dbReference type="InterPro" id="IPR001789">
    <property type="entry name" value="Sig_transdc_resp-reg_receiver"/>
</dbReference>
<feature type="active site" evidence="6 7">
    <location>
        <position position="174"/>
    </location>
</feature>
<dbReference type="EC" id="3.5.1.44" evidence="6"/>
<keyword evidence="1 6" id="KW-0963">Cytoplasm</keyword>